<dbReference type="Pfam" id="PF12796">
    <property type="entry name" value="Ank_2"/>
    <property type="match status" value="1"/>
</dbReference>
<dbReference type="PANTHER" id="PTHR24201">
    <property type="entry name" value="ANK_REP_REGION DOMAIN-CONTAINING PROTEIN"/>
    <property type="match status" value="1"/>
</dbReference>
<dbReference type="PROSITE" id="PS50088">
    <property type="entry name" value="ANK_REPEAT"/>
    <property type="match status" value="2"/>
</dbReference>
<feature type="repeat" description="ANK" evidence="3">
    <location>
        <begin position="35"/>
        <end position="67"/>
    </location>
</feature>
<proteinExistence type="predicted"/>
<evidence type="ECO:0000256" key="3">
    <source>
        <dbReference type="PROSITE-ProRule" id="PRU00023"/>
    </source>
</evidence>
<dbReference type="PROSITE" id="PS50297">
    <property type="entry name" value="ANK_REP_REGION"/>
    <property type="match status" value="1"/>
</dbReference>
<evidence type="ECO:0000256" key="4">
    <source>
        <dbReference type="SAM" id="MobiDB-lite"/>
    </source>
</evidence>
<keyword evidence="2 3" id="KW-0040">ANK repeat</keyword>
<accession>A0ABM5GSK0</accession>
<feature type="compositionally biased region" description="Basic residues" evidence="4">
    <location>
        <begin position="160"/>
        <end position="171"/>
    </location>
</feature>
<evidence type="ECO:0000256" key="2">
    <source>
        <dbReference type="ARBA" id="ARBA00023043"/>
    </source>
</evidence>
<dbReference type="SUPFAM" id="SSF48403">
    <property type="entry name" value="Ankyrin repeat"/>
    <property type="match status" value="1"/>
</dbReference>
<evidence type="ECO:0000313" key="5">
    <source>
        <dbReference type="Proteomes" id="UP001652642"/>
    </source>
</evidence>
<protein>
    <submittedName>
        <fullName evidence="6">Ankyrin repeat domain-containing protein 66</fullName>
    </submittedName>
</protein>
<organism evidence="5 6">
    <name type="scientific">Pogona vitticeps</name>
    <name type="common">central bearded dragon</name>
    <dbReference type="NCBI Taxonomy" id="103695"/>
    <lineage>
        <taxon>Eukaryota</taxon>
        <taxon>Metazoa</taxon>
        <taxon>Chordata</taxon>
        <taxon>Craniata</taxon>
        <taxon>Vertebrata</taxon>
        <taxon>Euteleostomi</taxon>
        <taxon>Lepidosauria</taxon>
        <taxon>Squamata</taxon>
        <taxon>Bifurcata</taxon>
        <taxon>Unidentata</taxon>
        <taxon>Episquamata</taxon>
        <taxon>Toxicofera</taxon>
        <taxon>Iguania</taxon>
        <taxon>Acrodonta</taxon>
        <taxon>Agamidae</taxon>
        <taxon>Amphibolurinae</taxon>
        <taxon>Pogona</taxon>
    </lineage>
</organism>
<dbReference type="GeneID" id="110083235"/>
<dbReference type="InterPro" id="IPR036770">
    <property type="entry name" value="Ankyrin_rpt-contain_sf"/>
</dbReference>
<dbReference type="Gene3D" id="1.25.40.20">
    <property type="entry name" value="Ankyrin repeat-containing domain"/>
    <property type="match status" value="2"/>
</dbReference>
<dbReference type="InterPro" id="IPR002110">
    <property type="entry name" value="Ankyrin_rpt"/>
</dbReference>
<sequence length="181" mass="20745">MTELHEAVASENFDLVDKILKKGLCDPNSRDMDWSNRTPLHWAAAKGHSKIIKLLVGHGARLCLRTEAGWTPVHFAAESGRLGALRTLHTLHAPMDAADLYGDTPKRIAEIYGHKDCVRFLEIAEQQYREYCQIAKLKGDWLEEEDEDWELKKEEDLKKKPYSRKKHPKNLGRKDGIQTSN</sequence>
<feature type="repeat" description="ANK" evidence="3">
    <location>
        <begin position="68"/>
        <end position="100"/>
    </location>
</feature>
<reference evidence="6" key="2">
    <citation type="submission" date="2025-08" db="UniProtKB">
        <authorList>
            <consortium name="RefSeq"/>
        </authorList>
    </citation>
    <scope>IDENTIFICATION</scope>
</reference>
<dbReference type="RefSeq" id="XP_072860628.1">
    <property type="nucleotide sequence ID" value="XM_073004527.1"/>
</dbReference>
<gene>
    <name evidence="6" type="primary">ANKRD66</name>
</gene>
<dbReference type="InterPro" id="IPR050776">
    <property type="entry name" value="Ank_Repeat/CDKN_Inhibitor"/>
</dbReference>
<evidence type="ECO:0000256" key="1">
    <source>
        <dbReference type="ARBA" id="ARBA00022737"/>
    </source>
</evidence>
<keyword evidence="1" id="KW-0677">Repeat</keyword>
<evidence type="ECO:0000313" key="6">
    <source>
        <dbReference type="RefSeq" id="XP_072860628.1"/>
    </source>
</evidence>
<reference evidence="5" key="1">
    <citation type="submission" date="2025-05" db="UniProtKB">
        <authorList>
            <consortium name="RefSeq"/>
        </authorList>
    </citation>
    <scope>NUCLEOTIDE SEQUENCE [LARGE SCALE GENOMIC DNA]</scope>
</reference>
<dbReference type="Proteomes" id="UP001652642">
    <property type="component" value="Chromosome 1"/>
</dbReference>
<name>A0ABM5GSK0_9SAUR</name>
<feature type="compositionally biased region" description="Basic and acidic residues" evidence="4">
    <location>
        <begin position="172"/>
        <end position="181"/>
    </location>
</feature>
<feature type="region of interest" description="Disordered" evidence="4">
    <location>
        <begin position="153"/>
        <end position="181"/>
    </location>
</feature>
<keyword evidence="5" id="KW-1185">Reference proteome</keyword>
<dbReference type="PANTHER" id="PTHR24201:SF15">
    <property type="entry name" value="ANKYRIN REPEAT DOMAIN-CONTAINING PROTEIN 66"/>
    <property type="match status" value="1"/>
</dbReference>
<dbReference type="SMART" id="SM00248">
    <property type="entry name" value="ANK"/>
    <property type="match status" value="3"/>
</dbReference>